<feature type="region of interest" description="Disordered" evidence="1">
    <location>
        <begin position="1"/>
        <end position="34"/>
    </location>
</feature>
<feature type="non-terminal residue" evidence="2">
    <location>
        <position position="1"/>
    </location>
</feature>
<dbReference type="AlphaFoldDB" id="A0A391NTF3"/>
<organism evidence="2 3">
    <name type="scientific">Kipferlia bialata</name>
    <dbReference type="NCBI Taxonomy" id="797122"/>
    <lineage>
        <taxon>Eukaryota</taxon>
        <taxon>Metamonada</taxon>
        <taxon>Carpediemonas-like organisms</taxon>
        <taxon>Kipferlia</taxon>
    </lineage>
</organism>
<dbReference type="EMBL" id="BDIP01007572">
    <property type="protein sequence ID" value="GCA64534.1"/>
    <property type="molecule type" value="Genomic_DNA"/>
</dbReference>
<comment type="caution">
    <text evidence="2">The sequence shown here is derived from an EMBL/GenBank/DDBJ whole genome shotgun (WGS) entry which is preliminary data.</text>
</comment>
<protein>
    <submittedName>
        <fullName evidence="2">Uncharacterized protein</fullName>
    </submittedName>
</protein>
<gene>
    <name evidence="2" type="ORF">KIPB_014569</name>
</gene>
<reference evidence="2 3" key="1">
    <citation type="journal article" date="2018" name="PLoS ONE">
        <title>The draft genome of Kipferlia bialata reveals reductive genome evolution in fornicate parasites.</title>
        <authorList>
            <person name="Tanifuji G."/>
            <person name="Takabayashi S."/>
            <person name="Kume K."/>
            <person name="Takagi M."/>
            <person name="Nakayama T."/>
            <person name="Kamikawa R."/>
            <person name="Inagaki Y."/>
            <person name="Hashimoto T."/>
        </authorList>
    </citation>
    <scope>NUCLEOTIDE SEQUENCE [LARGE SCALE GENOMIC DNA]</scope>
    <source>
        <strain evidence="2">NY0173</strain>
    </source>
</reference>
<dbReference type="Proteomes" id="UP000265618">
    <property type="component" value="Unassembled WGS sequence"/>
</dbReference>
<evidence type="ECO:0000313" key="2">
    <source>
        <dbReference type="EMBL" id="GCA64534.1"/>
    </source>
</evidence>
<accession>A0A391NTF3</accession>
<evidence type="ECO:0000256" key="1">
    <source>
        <dbReference type="SAM" id="MobiDB-lite"/>
    </source>
</evidence>
<sequence length="34" mass="3843">MTDTEGVADVPETQNPDEVDLQMNEQPNLDEVIR</sequence>
<evidence type="ECO:0000313" key="3">
    <source>
        <dbReference type="Proteomes" id="UP000265618"/>
    </source>
</evidence>
<keyword evidence="3" id="KW-1185">Reference proteome</keyword>
<proteinExistence type="predicted"/>
<name>A0A391NTF3_9EUKA</name>